<dbReference type="Gene3D" id="3.40.50.720">
    <property type="entry name" value="NAD(P)-binding Rossmann-like Domain"/>
    <property type="match status" value="1"/>
</dbReference>
<dbReference type="RefSeq" id="WP_092255787.1">
    <property type="nucleotide sequence ID" value="NZ_CP047199.1"/>
</dbReference>
<accession>A0A1H9QFN5</accession>
<dbReference type="Proteomes" id="UP000198929">
    <property type="component" value="Unassembled WGS sequence"/>
</dbReference>
<sequence>MSETSYHLARGVAVVVRDSTHLQFGLDATRAGVITTPHAHALAEIFRELTSPVPRGLLITDITARTGTDDLTAAALIDDLVAFRILVPRFRDSVYVLGRSPLAKHLCAHFSDIGFSVRRPMRSETDAEFLGRVPQAAAAVLVDKLAWSHTLAARMQYSQHLVLPVNTIDQHVVVGPVRTRGVGPCLVCHQLHYAQVDGKWNAVVSRFPAGPPSTDPTVIAAGVAAASTQLRRAIGPALPPGVTHTLPAPGEIVVADPFATPALSTRTMARHPQCPVCRG</sequence>
<dbReference type="EMBL" id="FOGQ01000002">
    <property type="protein sequence ID" value="SER59238.1"/>
    <property type="molecule type" value="Genomic_DNA"/>
</dbReference>
<protein>
    <recommendedName>
        <fullName evidence="3">Bacteriocin biosynthesis cyclodehydratase domain-containing protein</fullName>
    </recommendedName>
</protein>
<evidence type="ECO:0008006" key="3">
    <source>
        <dbReference type="Google" id="ProtNLM"/>
    </source>
</evidence>
<gene>
    <name evidence="1" type="ORF">SAMN05661109_00512</name>
</gene>
<proteinExistence type="predicted"/>
<organism evidence="1 2">
    <name type="scientific">Corynebacterium cystitidis DSM 20524</name>
    <dbReference type="NCBI Taxonomy" id="1121357"/>
    <lineage>
        <taxon>Bacteria</taxon>
        <taxon>Bacillati</taxon>
        <taxon>Actinomycetota</taxon>
        <taxon>Actinomycetes</taxon>
        <taxon>Mycobacteriales</taxon>
        <taxon>Corynebacteriaceae</taxon>
        <taxon>Corynebacterium</taxon>
    </lineage>
</organism>
<keyword evidence="2" id="KW-1185">Reference proteome</keyword>
<evidence type="ECO:0000313" key="1">
    <source>
        <dbReference type="EMBL" id="SER59238.1"/>
    </source>
</evidence>
<name>A0A1H9QFN5_9CORY</name>
<evidence type="ECO:0000313" key="2">
    <source>
        <dbReference type="Proteomes" id="UP000198929"/>
    </source>
</evidence>
<dbReference type="AlphaFoldDB" id="A0A1H9QFN5"/>
<reference evidence="2" key="1">
    <citation type="submission" date="2016-10" db="EMBL/GenBank/DDBJ databases">
        <authorList>
            <person name="Varghese N."/>
            <person name="Submissions S."/>
        </authorList>
    </citation>
    <scope>NUCLEOTIDE SEQUENCE [LARGE SCALE GENOMIC DNA]</scope>
    <source>
        <strain evidence="2">DSM 20524</strain>
    </source>
</reference>